<keyword evidence="1" id="KW-1133">Transmembrane helix</keyword>
<proteinExistence type="predicted"/>
<accession>A0A1M3L3T2</accession>
<feature type="transmembrane region" description="Helical" evidence="1">
    <location>
        <begin position="50"/>
        <end position="76"/>
    </location>
</feature>
<comment type="caution">
    <text evidence="2">The sequence shown here is derived from an EMBL/GenBank/DDBJ whole genome shotgun (WGS) entry which is preliminary data.</text>
</comment>
<protein>
    <submittedName>
        <fullName evidence="2">Uncharacterized protein</fullName>
    </submittedName>
</protein>
<keyword evidence="1" id="KW-0472">Membrane</keyword>
<evidence type="ECO:0000256" key="1">
    <source>
        <dbReference type="SAM" id="Phobius"/>
    </source>
</evidence>
<dbReference type="STRING" id="1895771.BGO89_08405"/>
<dbReference type="Proteomes" id="UP000184233">
    <property type="component" value="Unassembled WGS sequence"/>
</dbReference>
<dbReference type="EMBL" id="MKVH01000008">
    <property type="protein sequence ID" value="OJX60001.1"/>
    <property type="molecule type" value="Genomic_DNA"/>
</dbReference>
<sequence length="167" mass="19013">MTDTLQPVHLPAEFRYRLDFYWQSMAVYAVTLIVYIVVRALWESTLQSGLVNVVLTDPVVVLLGSFVLISTVGLIVNAVARRTIIVTDEGITFTSRFHERTFVRAEIERLAVGRDVRIRVRGVFSVVKIRIVGRRRLIRIRPALYDNEHALVSALLGFRKHGLARKA</sequence>
<keyword evidence="1" id="KW-0812">Transmembrane</keyword>
<organism evidence="2 3">
    <name type="scientific">Candidatus Kapaibacterium thiocyanatum</name>
    <dbReference type="NCBI Taxonomy" id="1895771"/>
    <lineage>
        <taxon>Bacteria</taxon>
        <taxon>Pseudomonadati</taxon>
        <taxon>Candidatus Kapaibacteriota</taxon>
        <taxon>Candidatus Kapaibacteriia</taxon>
        <taxon>Candidatus Kapaibacteriales</taxon>
        <taxon>Candidatus Kapaibacteriaceae</taxon>
        <taxon>Candidatus Kapaibacterium</taxon>
    </lineage>
</organism>
<gene>
    <name evidence="2" type="ORF">BGO89_08405</name>
</gene>
<name>A0A1M3L3T2_9BACT</name>
<dbReference type="AlphaFoldDB" id="A0A1M3L3T2"/>
<feature type="transmembrane region" description="Helical" evidence="1">
    <location>
        <begin position="20"/>
        <end position="38"/>
    </location>
</feature>
<evidence type="ECO:0000313" key="2">
    <source>
        <dbReference type="EMBL" id="OJX60001.1"/>
    </source>
</evidence>
<reference evidence="2 3" key="1">
    <citation type="submission" date="2016-09" db="EMBL/GenBank/DDBJ databases">
        <title>Genome-resolved meta-omics ties microbial dynamics to process performance in biotechnology for thiocyanate degradation.</title>
        <authorList>
            <person name="Kantor R.S."/>
            <person name="Huddy R.J."/>
            <person name="Iyer R."/>
            <person name="Thomas B.C."/>
            <person name="Brown C.T."/>
            <person name="Anantharaman K."/>
            <person name="Tringe S."/>
            <person name="Hettich R.L."/>
            <person name="Harrison S.T."/>
            <person name="Banfield J.F."/>
        </authorList>
    </citation>
    <scope>NUCLEOTIDE SEQUENCE [LARGE SCALE GENOMIC DNA]</scope>
    <source>
        <strain evidence="2">59-99</strain>
    </source>
</reference>
<evidence type="ECO:0000313" key="3">
    <source>
        <dbReference type="Proteomes" id="UP000184233"/>
    </source>
</evidence>